<comment type="caution">
    <text evidence="2">The sequence shown here is derived from an EMBL/GenBank/DDBJ whole genome shotgun (WGS) entry which is preliminary data.</text>
</comment>
<gene>
    <name evidence="2" type="ORF">L195_g055083</name>
</gene>
<reference evidence="2 3" key="2">
    <citation type="journal article" date="2017" name="Front. Plant Sci.">
        <title>Gene Classification and Mining of Molecular Markers Useful in Red Clover (Trifolium pratense) Breeding.</title>
        <authorList>
            <person name="Istvanek J."/>
            <person name="Dluhosova J."/>
            <person name="Dluhos P."/>
            <person name="Patkova L."/>
            <person name="Nedelnik J."/>
            <person name="Repkova J."/>
        </authorList>
    </citation>
    <scope>NUCLEOTIDE SEQUENCE [LARGE SCALE GENOMIC DNA]</scope>
    <source>
        <strain evidence="3">cv. Tatra</strain>
        <tissue evidence="2">Young leaves</tissue>
    </source>
</reference>
<accession>A0A2K3KJD8</accession>
<proteinExistence type="predicted"/>
<dbReference type="AlphaFoldDB" id="A0A2K3KJD8"/>
<reference evidence="2 3" key="1">
    <citation type="journal article" date="2014" name="Am. J. Bot.">
        <title>Genome assembly and annotation for red clover (Trifolium pratense; Fabaceae).</title>
        <authorList>
            <person name="Istvanek J."/>
            <person name="Jaros M."/>
            <person name="Krenek A."/>
            <person name="Repkova J."/>
        </authorList>
    </citation>
    <scope>NUCLEOTIDE SEQUENCE [LARGE SCALE GENOMIC DNA]</scope>
    <source>
        <strain evidence="3">cv. Tatra</strain>
        <tissue evidence="2">Young leaves</tissue>
    </source>
</reference>
<keyword evidence="1" id="KW-0812">Transmembrane</keyword>
<organism evidence="2 3">
    <name type="scientific">Trifolium pratense</name>
    <name type="common">Red clover</name>
    <dbReference type="NCBI Taxonomy" id="57577"/>
    <lineage>
        <taxon>Eukaryota</taxon>
        <taxon>Viridiplantae</taxon>
        <taxon>Streptophyta</taxon>
        <taxon>Embryophyta</taxon>
        <taxon>Tracheophyta</taxon>
        <taxon>Spermatophyta</taxon>
        <taxon>Magnoliopsida</taxon>
        <taxon>eudicotyledons</taxon>
        <taxon>Gunneridae</taxon>
        <taxon>Pentapetalae</taxon>
        <taxon>rosids</taxon>
        <taxon>fabids</taxon>
        <taxon>Fabales</taxon>
        <taxon>Fabaceae</taxon>
        <taxon>Papilionoideae</taxon>
        <taxon>50 kb inversion clade</taxon>
        <taxon>NPAAA clade</taxon>
        <taxon>Hologalegina</taxon>
        <taxon>IRL clade</taxon>
        <taxon>Trifolieae</taxon>
        <taxon>Trifolium</taxon>
    </lineage>
</organism>
<evidence type="ECO:0000256" key="1">
    <source>
        <dbReference type="SAM" id="Phobius"/>
    </source>
</evidence>
<dbReference type="Proteomes" id="UP000236291">
    <property type="component" value="Unassembled WGS sequence"/>
</dbReference>
<evidence type="ECO:0000313" key="3">
    <source>
        <dbReference type="Proteomes" id="UP000236291"/>
    </source>
</evidence>
<protein>
    <submittedName>
        <fullName evidence="2">Uncharacterized protein</fullName>
    </submittedName>
</protein>
<keyword evidence="1" id="KW-1133">Transmembrane helix</keyword>
<feature type="non-terminal residue" evidence="2">
    <location>
        <position position="1"/>
    </location>
</feature>
<name>A0A2K3KJD8_TRIPR</name>
<sequence>GYSCSLSEQAFTKRMSYFKRRFADTCLLIALLSIFSLRLAEARYRTGLPCLCSLGLAVANCSLKLAEVR</sequence>
<feature type="transmembrane region" description="Helical" evidence="1">
    <location>
        <begin position="22"/>
        <end position="40"/>
    </location>
</feature>
<keyword evidence="1" id="KW-0472">Membrane</keyword>
<dbReference type="EMBL" id="ASHM01098881">
    <property type="protein sequence ID" value="PNX66421.1"/>
    <property type="molecule type" value="Genomic_DNA"/>
</dbReference>
<evidence type="ECO:0000313" key="2">
    <source>
        <dbReference type="EMBL" id="PNX66421.1"/>
    </source>
</evidence>